<proteinExistence type="predicted"/>
<evidence type="ECO:0000313" key="2">
    <source>
        <dbReference type="Proteomes" id="UP001151529"/>
    </source>
</evidence>
<protein>
    <submittedName>
        <fullName evidence="1">Uncharacterized protein</fullName>
    </submittedName>
</protein>
<comment type="caution">
    <text evidence="1">The sequence shown here is derived from an EMBL/GenBank/DDBJ whole genome shotgun (WGS) entry which is preliminary data.</text>
</comment>
<keyword evidence="2" id="KW-1185">Reference proteome</keyword>
<dbReference type="EMBL" id="JAPFFL010000004">
    <property type="protein sequence ID" value="KAJ6731081.1"/>
    <property type="molecule type" value="Genomic_DNA"/>
</dbReference>
<organism evidence="1 2">
    <name type="scientific">Salix viminalis</name>
    <name type="common">Common osier</name>
    <name type="synonym">Basket willow</name>
    <dbReference type="NCBI Taxonomy" id="40686"/>
    <lineage>
        <taxon>Eukaryota</taxon>
        <taxon>Viridiplantae</taxon>
        <taxon>Streptophyta</taxon>
        <taxon>Embryophyta</taxon>
        <taxon>Tracheophyta</taxon>
        <taxon>Spermatophyta</taxon>
        <taxon>Magnoliopsida</taxon>
        <taxon>eudicotyledons</taxon>
        <taxon>Gunneridae</taxon>
        <taxon>Pentapetalae</taxon>
        <taxon>rosids</taxon>
        <taxon>fabids</taxon>
        <taxon>Malpighiales</taxon>
        <taxon>Salicaceae</taxon>
        <taxon>Saliceae</taxon>
        <taxon>Salix</taxon>
    </lineage>
</organism>
<gene>
    <name evidence="1" type="ORF">OIU85_021814</name>
</gene>
<evidence type="ECO:0000313" key="1">
    <source>
        <dbReference type="EMBL" id="KAJ6731081.1"/>
    </source>
</evidence>
<dbReference type="Proteomes" id="UP001151529">
    <property type="component" value="Chromosome 2"/>
</dbReference>
<accession>A0A9Q0ZE13</accession>
<sequence>MDKLSIEIPKKNTSLPSLTVIDHEAVHLSTKEAIFALFLLSLARKLSILVTRRRFFHTWFLCYTYNFSKWIITSSPVLLYTSLSFYSQSAKEALHWKAQDLNFHKADHDPSKHLQIGQAGSGAERVAHLTQIPVREPA</sequence>
<reference evidence="1" key="2">
    <citation type="journal article" date="2023" name="Int. J. Mol. Sci.">
        <title>De Novo Assembly and Annotation of 11 Diverse Shrub Willow (Salix) Genomes Reveals Novel Gene Organization in Sex-Linked Regions.</title>
        <authorList>
            <person name="Hyden B."/>
            <person name="Feng K."/>
            <person name="Yates T.B."/>
            <person name="Jawdy S."/>
            <person name="Cereghino C."/>
            <person name="Smart L.B."/>
            <person name="Muchero W."/>
        </authorList>
    </citation>
    <scope>NUCLEOTIDE SEQUENCE [LARGE SCALE GENOMIC DNA]</scope>
    <source>
        <tissue evidence="1">Shoot tip</tissue>
    </source>
</reference>
<reference evidence="1" key="1">
    <citation type="submission" date="2022-11" db="EMBL/GenBank/DDBJ databases">
        <authorList>
            <person name="Hyden B.L."/>
            <person name="Feng K."/>
            <person name="Yates T."/>
            <person name="Jawdy S."/>
            <person name="Smart L.B."/>
            <person name="Muchero W."/>
        </authorList>
    </citation>
    <scope>NUCLEOTIDE SEQUENCE</scope>
    <source>
        <tissue evidence="1">Shoot tip</tissue>
    </source>
</reference>
<name>A0A9Q0ZE13_SALVM</name>
<dbReference type="AlphaFoldDB" id="A0A9Q0ZE13"/>